<accession>A0A9P5XYL1</accession>
<sequence>MSLVADQAWMYFVEVRSALGSESIVEKIIIPLIESGFIYRSLWILVLVTRYCLLSDLMFDVVCAVLPHPTAIYPVSVIPLSAQLSSTKHSGRGRDVLPRYWGFFGFIESDEHVKISSYLHSYYDSPPVSFRNLGLTCAPISG</sequence>
<dbReference type="EMBL" id="MU150323">
    <property type="protein sequence ID" value="KAF9459103.1"/>
    <property type="molecule type" value="Genomic_DNA"/>
</dbReference>
<keyword evidence="2" id="KW-1185">Reference proteome</keyword>
<evidence type="ECO:0000313" key="2">
    <source>
        <dbReference type="Proteomes" id="UP000807353"/>
    </source>
</evidence>
<reference evidence="1" key="1">
    <citation type="submission" date="2020-11" db="EMBL/GenBank/DDBJ databases">
        <authorList>
            <consortium name="DOE Joint Genome Institute"/>
            <person name="Ahrendt S."/>
            <person name="Riley R."/>
            <person name="Andreopoulos W."/>
            <person name="Labutti K."/>
            <person name="Pangilinan J."/>
            <person name="Ruiz-Duenas F.J."/>
            <person name="Barrasa J.M."/>
            <person name="Sanchez-Garcia M."/>
            <person name="Camarero S."/>
            <person name="Miyauchi S."/>
            <person name="Serrano A."/>
            <person name="Linde D."/>
            <person name="Babiker R."/>
            <person name="Drula E."/>
            <person name="Ayuso-Fernandez I."/>
            <person name="Pacheco R."/>
            <person name="Padilla G."/>
            <person name="Ferreira P."/>
            <person name="Barriuso J."/>
            <person name="Kellner H."/>
            <person name="Castanera R."/>
            <person name="Alfaro M."/>
            <person name="Ramirez L."/>
            <person name="Pisabarro A.G."/>
            <person name="Kuo A."/>
            <person name="Tritt A."/>
            <person name="Lipzen A."/>
            <person name="He G."/>
            <person name="Yan M."/>
            <person name="Ng V."/>
            <person name="Cullen D."/>
            <person name="Martin F."/>
            <person name="Rosso M.-N."/>
            <person name="Henrissat B."/>
            <person name="Hibbett D."/>
            <person name="Martinez A.T."/>
            <person name="Grigoriev I.V."/>
        </authorList>
    </citation>
    <scope>NUCLEOTIDE SEQUENCE</scope>
    <source>
        <strain evidence="1">CBS 247.69</strain>
    </source>
</reference>
<evidence type="ECO:0000313" key="1">
    <source>
        <dbReference type="EMBL" id="KAF9459103.1"/>
    </source>
</evidence>
<gene>
    <name evidence="1" type="ORF">BDZ94DRAFT_1239470</name>
</gene>
<name>A0A9P5XYL1_9AGAR</name>
<dbReference type="AlphaFoldDB" id="A0A9P5XYL1"/>
<proteinExistence type="predicted"/>
<dbReference type="Proteomes" id="UP000807353">
    <property type="component" value="Unassembled WGS sequence"/>
</dbReference>
<dbReference type="OrthoDB" id="3174319at2759"/>
<organism evidence="1 2">
    <name type="scientific">Collybia nuda</name>
    <dbReference type="NCBI Taxonomy" id="64659"/>
    <lineage>
        <taxon>Eukaryota</taxon>
        <taxon>Fungi</taxon>
        <taxon>Dikarya</taxon>
        <taxon>Basidiomycota</taxon>
        <taxon>Agaricomycotina</taxon>
        <taxon>Agaricomycetes</taxon>
        <taxon>Agaricomycetidae</taxon>
        <taxon>Agaricales</taxon>
        <taxon>Tricholomatineae</taxon>
        <taxon>Clitocybaceae</taxon>
        <taxon>Collybia</taxon>
    </lineage>
</organism>
<comment type="caution">
    <text evidence="1">The sequence shown here is derived from an EMBL/GenBank/DDBJ whole genome shotgun (WGS) entry which is preliminary data.</text>
</comment>
<protein>
    <submittedName>
        <fullName evidence="1">Uncharacterized protein</fullName>
    </submittedName>
</protein>